<proteinExistence type="predicted"/>
<keyword evidence="2" id="KW-1185">Reference proteome</keyword>
<organism evidence="1 2">
    <name type="scientific">Thelohanellus kitauei</name>
    <name type="common">Myxosporean</name>
    <dbReference type="NCBI Taxonomy" id="669202"/>
    <lineage>
        <taxon>Eukaryota</taxon>
        <taxon>Metazoa</taxon>
        <taxon>Cnidaria</taxon>
        <taxon>Myxozoa</taxon>
        <taxon>Myxosporea</taxon>
        <taxon>Bivalvulida</taxon>
        <taxon>Platysporina</taxon>
        <taxon>Myxobolidae</taxon>
        <taxon>Thelohanellus</taxon>
    </lineage>
</organism>
<sequence>MASDVVFYKMLLNNEEWNFFLIAHKLKIDPNEITGMRLRCRNQRCKSPSKGFKIRNQRWNLVERNGQILEKEGQNIEFIPYLRCKACEKSLSPRTNGFTSYFDALDRSNCRLSPEKTTNDV</sequence>
<accession>A0A0C2M3P3</accession>
<dbReference type="AlphaFoldDB" id="A0A0C2M3P3"/>
<dbReference type="EMBL" id="JWZT01005303">
    <property type="protein sequence ID" value="KII61620.1"/>
    <property type="molecule type" value="Genomic_DNA"/>
</dbReference>
<gene>
    <name evidence="1" type="ORF">RF11_06894</name>
</gene>
<dbReference type="Proteomes" id="UP000031668">
    <property type="component" value="Unassembled WGS sequence"/>
</dbReference>
<name>A0A0C2M3P3_THEKT</name>
<comment type="caution">
    <text evidence="1">The sequence shown here is derived from an EMBL/GenBank/DDBJ whole genome shotgun (WGS) entry which is preliminary data.</text>
</comment>
<evidence type="ECO:0000313" key="2">
    <source>
        <dbReference type="Proteomes" id="UP000031668"/>
    </source>
</evidence>
<protein>
    <submittedName>
        <fullName evidence="1">Uncharacterized protein</fullName>
    </submittedName>
</protein>
<reference evidence="1 2" key="1">
    <citation type="journal article" date="2014" name="Genome Biol. Evol.">
        <title>The genome of the myxosporean Thelohanellus kitauei shows adaptations to nutrient acquisition within its fish host.</title>
        <authorList>
            <person name="Yang Y."/>
            <person name="Xiong J."/>
            <person name="Zhou Z."/>
            <person name="Huo F."/>
            <person name="Miao W."/>
            <person name="Ran C."/>
            <person name="Liu Y."/>
            <person name="Zhang J."/>
            <person name="Feng J."/>
            <person name="Wang M."/>
            <person name="Wang M."/>
            <person name="Wang L."/>
            <person name="Yao B."/>
        </authorList>
    </citation>
    <scope>NUCLEOTIDE SEQUENCE [LARGE SCALE GENOMIC DNA]</scope>
    <source>
        <strain evidence="1">Wuqing</strain>
    </source>
</reference>
<evidence type="ECO:0000313" key="1">
    <source>
        <dbReference type="EMBL" id="KII61620.1"/>
    </source>
</evidence>